<sequence>MHQVVNIKISTRVIRPTPLREALMKLLKLKQPVENYISESIITGCEVFGQQKLLIEKKSSKSVIRVIQTGHIRHLVLNTKGTNLIQSSMNMSNTFDPVDEYSSLFFTCLIWNDEPKAILILGLGAGIVPRLFRKYYPMIQIDIAEIDSNMYEMAKKYFHFKIDSKMNVFITDARKYVNSINVNYDIIFLDAFNENDEGTPFHLRTIEFLFKLKTILNNKTGVLVTNLHGSHKYYSNSRQTYSYVYKYNYAFKGQRNMNVMLVSGDESLVPYTYQEMINRASQLQNKQQFIFNLTSEKTRPATLAYCQLLHAKGEKQEEVNVGIADSSSG</sequence>
<dbReference type="PROSITE" id="PS51006">
    <property type="entry name" value="PABS_2"/>
    <property type="match status" value="1"/>
</dbReference>
<dbReference type="Proteomes" id="UP000681722">
    <property type="component" value="Unassembled WGS sequence"/>
</dbReference>
<evidence type="ECO:0000256" key="1">
    <source>
        <dbReference type="ARBA" id="ARBA00007867"/>
    </source>
</evidence>
<feature type="domain" description="PABS" evidence="5">
    <location>
        <begin position="34"/>
        <end position="273"/>
    </location>
</feature>
<evidence type="ECO:0000313" key="7">
    <source>
        <dbReference type="EMBL" id="CAF3979025.1"/>
    </source>
</evidence>
<evidence type="ECO:0000313" key="8">
    <source>
        <dbReference type="Proteomes" id="UP000663829"/>
    </source>
</evidence>
<keyword evidence="3 4" id="KW-0620">Polyamine biosynthesis</keyword>
<dbReference type="Proteomes" id="UP000663829">
    <property type="component" value="Unassembled WGS sequence"/>
</dbReference>
<proteinExistence type="inferred from homology"/>
<dbReference type="SUPFAM" id="SSF53335">
    <property type="entry name" value="S-adenosyl-L-methionine-dependent methyltransferases"/>
    <property type="match status" value="1"/>
</dbReference>
<dbReference type="NCBIfam" id="NF037959">
    <property type="entry name" value="MFS_SpdSyn"/>
    <property type="match status" value="1"/>
</dbReference>
<comment type="caution">
    <text evidence="6">The sequence shown here is derived from an EMBL/GenBank/DDBJ whole genome shotgun (WGS) entry which is preliminary data.</text>
</comment>
<dbReference type="Pfam" id="PF01564">
    <property type="entry name" value="Spermine_synth"/>
    <property type="match status" value="1"/>
</dbReference>
<reference evidence="6" key="1">
    <citation type="submission" date="2021-02" db="EMBL/GenBank/DDBJ databases">
        <authorList>
            <person name="Nowell W R."/>
        </authorList>
    </citation>
    <scope>NUCLEOTIDE SEQUENCE</scope>
</reference>
<evidence type="ECO:0000256" key="2">
    <source>
        <dbReference type="ARBA" id="ARBA00022679"/>
    </source>
</evidence>
<dbReference type="InterPro" id="IPR030374">
    <property type="entry name" value="PABS"/>
</dbReference>
<evidence type="ECO:0000259" key="5">
    <source>
        <dbReference type="PROSITE" id="PS51006"/>
    </source>
</evidence>
<evidence type="ECO:0000256" key="4">
    <source>
        <dbReference type="PROSITE-ProRule" id="PRU00354"/>
    </source>
</evidence>
<dbReference type="OrthoDB" id="2016285at2759"/>
<evidence type="ECO:0000256" key="3">
    <source>
        <dbReference type="ARBA" id="ARBA00023115"/>
    </source>
</evidence>
<dbReference type="AlphaFoldDB" id="A0A814XE29"/>
<keyword evidence="8" id="KW-1185">Reference proteome</keyword>
<dbReference type="PANTHER" id="PTHR43317">
    <property type="entry name" value="THERMOSPERMINE SYNTHASE ACAULIS5"/>
    <property type="match status" value="1"/>
</dbReference>
<dbReference type="EMBL" id="CAJOBC010009086">
    <property type="protein sequence ID" value="CAF3979025.1"/>
    <property type="molecule type" value="Genomic_DNA"/>
</dbReference>
<gene>
    <name evidence="6" type="ORF">GPM918_LOCUS24414</name>
    <name evidence="7" type="ORF">SRO942_LOCUS24413</name>
</gene>
<dbReference type="EMBL" id="CAJNOQ010009085">
    <property type="protein sequence ID" value="CAF1215170.1"/>
    <property type="molecule type" value="Genomic_DNA"/>
</dbReference>
<protein>
    <recommendedName>
        <fullName evidence="5">PABS domain-containing protein</fullName>
    </recommendedName>
</protein>
<dbReference type="GO" id="GO:0006596">
    <property type="term" value="P:polyamine biosynthetic process"/>
    <property type="evidence" value="ECO:0007669"/>
    <property type="project" value="UniProtKB-UniRule"/>
</dbReference>
<dbReference type="GO" id="GO:0016740">
    <property type="term" value="F:transferase activity"/>
    <property type="evidence" value="ECO:0007669"/>
    <property type="project" value="UniProtKB-UniRule"/>
</dbReference>
<accession>A0A814XE29</accession>
<dbReference type="Gene3D" id="3.40.50.150">
    <property type="entry name" value="Vaccinia Virus protein VP39"/>
    <property type="match status" value="1"/>
</dbReference>
<dbReference type="CDD" id="cd02440">
    <property type="entry name" value="AdoMet_MTases"/>
    <property type="match status" value="1"/>
</dbReference>
<organism evidence="6 8">
    <name type="scientific">Didymodactylos carnosus</name>
    <dbReference type="NCBI Taxonomy" id="1234261"/>
    <lineage>
        <taxon>Eukaryota</taxon>
        <taxon>Metazoa</taxon>
        <taxon>Spiralia</taxon>
        <taxon>Gnathifera</taxon>
        <taxon>Rotifera</taxon>
        <taxon>Eurotatoria</taxon>
        <taxon>Bdelloidea</taxon>
        <taxon>Philodinida</taxon>
        <taxon>Philodinidae</taxon>
        <taxon>Didymodactylos</taxon>
    </lineage>
</organism>
<feature type="active site" description="Proton acceptor" evidence="4">
    <location>
        <position position="190"/>
    </location>
</feature>
<evidence type="ECO:0000313" key="6">
    <source>
        <dbReference type="EMBL" id="CAF1215170.1"/>
    </source>
</evidence>
<keyword evidence="2 4" id="KW-0808">Transferase</keyword>
<name>A0A814XE29_9BILA</name>
<dbReference type="PANTHER" id="PTHR43317:SF1">
    <property type="entry name" value="THERMOSPERMINE SYNTHASE ACAULIS5"/>
    <property type="match status" value="1"/>
</dbReference>
<dbReference type="InterPro" id="IPR029063">
    <property type="entry name" value="SAM-dependent_MTases_sf"/>
</dbReference>
<comment type="similarity">
    <text evidence="1">Belongs to the spermidine/spermine synthase family.</text>
</comment>